<dbReference type="GO" id="GO:0005992">
    <property type="term" value="P:trehalose biosynthetic process"/>
    <property type="evidence" value="ECO:0007669"/>
    <property type="project" value="InterPro"/>
</dbReference>
<dbReference type="PANTHER" id="PTHR10788">
    <property type="entry name" value="TREHALOSE-6-PHOSPHATE SYNTHASE"/>
    <property type="match status" value="1"/>
</dbReference>
<dbReference type="GO" id="GO:0003825">
    <property type="term" value="F:alpha,alpha-trehalose-phosphate synthase (UDP-forming) activity"/>
    <property type="evidence" value="ECO:0007669"/>
    <property type="project" value="TreeGrafter"/>
</dbReference>
<dbReference type="AlphaFoldDB" id="A0A914RK71"/>
<dbReference type="Proteomes" id="UP000887564">
    <property type="component" value="Unplaced"/>
</dbReference>
<reference evidence="2" key="1">
    <citation type="submission" date="2022-11" db="UniProtKB">
        <authorList>
            <consortium name="WormBaseParasite"/>
        </authorList>
    </citation>
    <scope>IDENTIFICATION</scope>
</reference>
<proteinExistence type="predicted"/>
<dbReference type="GO" id="GO:0005829">
    <property type="term" value="C:cytosol"/>
    <property type="evidence" value="ECO:0007669"/>
    <property type="project" value="TreeGrafter"/>
</dbReference>
<evidence type="ECO:0000313" key="2">
    <source>
        <dbReference type="WBParaSite" id="PEQ_0000224201-mRNA-1"/>
    </source>
</evidence>
<dbReference type="InterPro" id="IPR001830">
    <property type="entry name" value="Glyco_trans_20"/>
</dbReference>
<sequence>MAYKEYFTKYRDRIGKDVLYQLYLGLPRADLVASYLAMDIGVVTPKKDGMNLVAKEMLVCNPHAGLILSTGAGSEIQFSTAGFYNEENGDQCYKRVADLYDIQ</sequence>
<dbReference type="PANTHER" id="PTHR10788:SF106">
    <property type="entry name" value="BCDNA.GH08860"/>
    <property type="match status" value="1"/>
</dbReference>
<protein>
    <submittedName>
        <fullName evidence="2">Glyco_transf_20</fullName>
    </submittedName>
</protein>
<keyword evidence="1" id="KW-1185">Reference proteome</keyword>
<evidence type="ECO:0000313" key="1">
    <source>
        <dbReference type="Proteomes" id="UP000887564"/>
    </source>
</evidence>
<dbReference type="GO" id="GO:0004805">
    <property type="term" value="F:trehalose-phosphatase activity"/>
    <property type="evidence" value="ECO:0007669"/>
    <property type="project" value="TreeGrafter"/>
</dbReference>
<accession>A0A914RK71</accession>
<dbReference type="WBParaSite" id="PEQ_0000224201-mRNA-1">
    <property type="protein sequence ID" value="PEQ_0000224201-mRNA-1"/>
    <property type="gene ID" value="PEQ_0000224201"/>
</dbReference>
<organism evidence="1 2">
    <name type="scientific">Parascaris equorum</name>
    <name type="common">Equine roundworm</name>
    <dbReference type="NCBI Taxonomy" id="6256"/>
    <lineage>
        <taxon>Eukaryota</taxon>
        <taxon>Metazoa</taxon>
        <taxon>Ecdysozoa</taxon>
        <taxon>Nematoda</taxon>
        <taxon>Chromadorea</taxon>
        <taxon>Rhabditida</taxon>
        <taxon>Spirurina</taxon>
        <taxon>Ascaridomorpha</taxon>
        <taxon>Ascaridoidea</taxon>
        <taxon>Ascarididae</taxon>
        <taxon>Parascaris</taxon>
    </lineage>
</organism>
<dbReference type="Pfam" id="PF00982">
    <property type="entry name" value="Glyco_transf_20"/>
    <property type="match status" value="1"/>
</dbReference>
<dbReference type="SUPFAM" id="SSF53756">
    <property type="entry name" value="UDP-Glycosyltransferase/glycogen phosphorylase"/>
    <property type="match status" value="1"/>
</dbReference>
<dbReference type="Gene3D" id="3.40.50.2000">
    <property type="entry name" value="Glycogen Phosphorylase B"/>
    <property type="match status" value="1"/>
</dbReference>
<name>A0A914RK71_PAREQ</name>